<proteinExistence type="inferred from homology"/>
<dbReference type="Pfam" id="PF00294">
    <property type="entry name" value="PfkB"/>
    <property type="match status" value="1"/>
</dbReference>
<dbReference type="PROSITE" id="PS00584">
    <property type="entry name" value="PFKB_KINASES_2"/>
    <property type="match status" value="1"/>
</dbReference>
<keyword evidence="14" id="KW-1185">Reference proteome</keyword>
<evidence type="ECO:0000256" key="5">
    <source>
        <dbReference type="ARBA" id="ARBA00022741"/>
    </source>
</evidence>
<name>E3H707_ILYPC</name>
<evidence type="ECO:0000313" key="14">
    <source>
        <dbReference type="Proteomes" id="UP000006875"/>
    </source>
</evidence>
<evidence type="ECO:0000256" key="11">
    <source>
        <dbReference type="RuleBase" id="RU369061"/>
    </source>
</evidence>
<evidence type="ECO:0000256" key="3">
    <source>
        <dbReference type="ARBA" id="ARBA00013596"/>
    </source>
</evidence>
<comment type="similarity">
    <text evidence="1 11">Belongs to the carbohydrate kinase PfkB family.</text>
</comment>
<dbReference type="Gene3D" id="3.40.1190.20">
    <property type="match status" value="1"/>
</dbReference>
<keyword evidence="4 10" id="KW-0808">Transferase</keyword>
<feature type="domain" description="Carbohydrate kinase PfkB" evidence="12">
    <location>
        <begin position="6"/>
        <end position="287"/>
    </location>
</feature>
<evidence type="ECO:0000256" key="4">
    <source>
        <dbReference type="ARBA" id="ARBA00022679"/>
    </source>
</evidence>
<dbReference type="AlphaFoldDB" id="E3H707"/>
<accession>E3H707</accession>
<organism evidence="13 14">
    <name type="scientific">Ilyobacter polytropus (strain ATCC 51220 / DSM 2926 / LMG 16218 / CuHBu1)</name>
    <dbReference type="NCBI Taxonomy" id="572544"/>
    <lineage>
        <taxon>Bacteria</taxon>
        <taxon>Fusobacteriati</taxon>
        <taxon>Fusobacteriota</taxon>
        <taxon>Fusobacteriia</taxon>
        <taxon>Fusobacteriales</taxon>
        <taxon>Fusobacteriaceae</taxon>
        <taxon>Ilyobacter</taxon>
    </lineage>
</organism>
<dbReference type="GO" id="GO:0008662">
    <property type="term" value="F:1-phosphofructokinase activity"/>
    <property type="evidence" value="ECO:0007669"/>
    <property type="project" value="UniProtKB-UniRule"/>
</dbReference>
<dbReference type="NCBIfam" id="TIGR03828">
    <property type="entry name" value="pfkB"/>
    <property type="match status" value="1"/>
</dbReference>
<dbReference type="SUPFAM" id="SSF53613">
    <property type="entry name" value="Ribokinase-like"/>
    <property type="match status" value="1"/>
</dbReference>
<evidence type="ECO:0000256" key="8">
    <source>
        <dbReference type="ARBA" id="ARBA00032802"/>
    </source>
</evidence>
<dbReference type="OrthoDB" id="9801219at2"/>
<dbReference type="HOGENOM" id="CLU_050013_1_0_0"/>
<dbReference type="InterPro" id="IPR017583">
    <property type="entry name" value="Tagatose/fructose_Pkinase"/>
</dbReference>
<comment type="catalytic activity">
    <reaction evidence="9 11">
        <text>beta-D-fructose 1-phosphate + ATP = beta-D-fructose 1,6-bisphosphate + ADP + H(+)</text>
        <dbReference type="Rhea" id="RHEA:14213"/>
        <dbReference type="ChEBI" id="CHEBI:15378"/>
        <dbReference type="ChEBI" id="CHEBI:30616"/>
        <dbReference type="ChEBI" id="CHEBI:32966"/>
        <dbReference type="ChEBI" id="CHEBI:138881"/>
        <dbReference type="ChEBI" id="CHEBI:456216"/>
        <dbReference type="EC" id="2.7.1.56"/>
    </reaction>
</comment>
<dbReference type="FunFam" id="3.40.1190.20:FF:000001">
    <property type="entry name" value="Phosphofructokinase"/>
    <property type="match status" value="1"/>
</dbReference>
<evidence type="ECO:0000256" key="1">
    <source>
        <dbReference type="ARBA" id="ARBA00010688"/>
    </source>
</evidence>
<dbReference type="PIRSF" id="PIRSF000535">
    <property type="entry name" value="1PFK/6PFK/LacC"/>
    <property type="match status" value="1"/>
</dbReference>
<dbReference type="PANTHER" id="PTHR46566:SF1">
    <property type="entry name" value="1-PHOSPHOFRUCTOKINASE"/>
    <property type="match status" value="1"/>
</dbReference>
<evidence type="ECO:0000256" key="9">
    <source>
        <dbReference type="ARBA" id="ARBA00047745"/>
    </source>
</evidence>
<dbReference type="CDD" id="cd01164">
    <property type="entry name" value="FruK_PfkB_like"/>
    <property type="match status" value="1"/>
</dbReference>
<protein>
    <recommendedName>
        <fullName evidence="3 11">1-phosphofructokinase</fullName>
        <shortName evidence="11">Fru1PK</shortName>
        <ecNumber evidence="2 11">2.7.1.56</ecNumber>
    </recommendedName>
    <alternativeName>
        <fullName evidence="8 11">Fructose 1-phosphate kinase</fullName>
    </alternativeName>
</protein>
<evidence type="ECO:0000313" key="13">
    <source>
        <dbReference type="EMBL" id="ADO82526.1"/>
    </source>
</evidence>
<dbReference type="GO" id="GO:0016052">
    <property type="term" value="P:carbohydrate catabolic process"/>
    <property type="evidence" value="ECO:0007669"/>
    <property type="project" value="UniProtKB-ARBA"/>
</dbReference>
<comment type="function">
    <text evidence="11">Catalyzes the ATP-dependent phosphorylation of fructose-l-phosphate to fructose-l,6-bisphosphate.</text>
</comment>
<dbReference type="NCBIfam" id="TIGR03168">
    <property type="entry name" value="1-PFK"/>
    <property type="match status" value="1"/>
</dbReference>
<dbReference type="KEGG" id="ipo:Ilyop_0740"/>
<evidence type="ECO:0000256" key="6">
    <source>
        <dbReference type="ARBA" id="ARBA00022777"/>
    </source>
</evidence>
<dbReference type="PROSITE" id="PS00583">
    <property type="entry name" value="PFKB_KINASES_1"/>
    <property type="match status" value="1"/>
</dbReference>
<gene>
    <name evidence="13" type="ordered locus">Ilyop_0740</name>
</gene>
<keyword evidence="5 11" id="KW-0547">Nucleotide-binding</keyword>
<dbReference type="PANTHER" id="PTHR46566">
    <property type="entry name" value="1-PHOSPHOFRUCTOKINASE-RELATED"/>
    <property type="match status" value="1"/>
</dbReference>
<dbReference type="STRING" id="572544.Ilyop_0740"/>
<dbReference type="EMBL" id="CP002281">
    <property type="protein sequence ID" value="ADO82526.1"/>
    <property type="molecule type" value="Genomic_DNA"/>
</dbReference>
<dbReference type="GO" id="GO:0044281">
    <property type="term" value="P:small molecule metabolic process"/>
    <property type="evidence" value="ECO:0007669"/>
    <property type="project" value="UniProtKB-ARBA"/>
</dbReference>
<dbReference type="EC" id="2.7.1.56" evidence="2 11"/>
<dbReference type="eggNOG" id="COG1105">
    <property type="taxonomic scope" value="Bacteria"/>
</dbReference>
<evidence type="ECO:0000256" key="2">
    <source>
        <dbReference type="ARBA" id="ARBA00012131"/>
    </source>
</evidence>
<keyword evidence="7 11" id="KW-0067">ATP-binding</keyword>
<dbReference type="GO" id="GO:0005829">
    <property type="term" value="C:cytosol"/>
    <property type="evidence" value="ECO:0007669"/>
    <property type="project" value="TreeGrafter"/>
</dbReference>
<dbReference type="InterPro" id="IPR022463">
    <property type="entry name" value="1-PFruKinase"/>
</dbReference>
<dbReference type="InterPro" id="IPR011611">
    <property type="entry name" value="PfkB_dom"/>
</dbReference>
<reference evidence="13 14" key="1">
    <citation type="journal article" date="2010" name="Stand. Genomic Sci.">
        <title>Complete genome sequence of Ilyobacter polytropus type strain (CuHbu1).</title>
        <authorList>
            <person name="Sikorski J."/>
            <person name="Chertkov O."/>
            <person name="Lapidus A."/>
            <person name="Nolan M."/>
            <person name="Lucas S."/>
            <person name="Del Rio T.G."/>
            <person name="Tice H."/>
            <person name="Cheng J.F."/>
            <person name="Tapia R."/>
            <person name="Han C."/>
            <person name="Goodwin L."/>
            <person name="Pitluck S."/>
            <person name="Liolios K."/>
            <person name="Ivanova N."/>
            <person name="Mavromatis K."/>
            <person name="Mikhailova N."/>
            <person name="Pati A."/>
            <person name="Chen A."/>
            <person name="Palaniappan K."/>
            <person name="Land M."/>
            <person name="Hauser L."/>
            <person name="Chang Y.J."/>
            <person name="Jeffries C.D."/>
            <person name="Brambilla E."/>
            <person name="Yasawong M."/>
            <person name="Rohde M."/>
            <person name="Pukall R."/>
            <person name="Spring S."/>
            <person name="Goker M."/>
            <person name="Woyke T."/>
            <person name="Bristow J."/>
            <person name="Eisen J.A."/>
            <person name="Markowitz V."/>
            <person name="Hugenholtz P."/>
            <person name="Kyrpides N.C."/>
            <person name="Klenk H.P."/>
        </authorList>
    </citation>
    <scope>NUCLEOTIDE SEQUENCE [LARGE SCALE GENOMIC DNA]</scope>
    <source>
        <strain evidence="14">ATCC 51220 / DSM 2926 / LMG 16218 / CuHBu1</strain>
    </source>
</reference>
<dbReference type="Proteomes" id="UP000006875">
    <property type="component" value="Chromosome"/>
</dbReference>
<sequence length="304" mass="33060">MIYTLTLNPSLDYIIQLKSFQEGKVNLSESEHKLPGGKGINVSQVLKNLGHESVALGFLGGFTGDFIHKELLKKDIKCDFIQLKEDTRINVKMKNKNVETEINGNSPKIGEDKKEELFKQLEKLEKGDILVMAGSVPLSFESDIYEKILAALPEGVKVILDTKGKALESAVKAKPYLIKPNHHELEELFDVKIQNKNELIEYGQKLQKMGAKNVAISMAGDGAFLITEDAVYFGNVPKGVVINSVGAGDSMVGGFTAGIAEGLSIGDCFSRGIAAGSASAFSKNLCTLSEVENLINEIKIEKIN</sequence>
<evidence type="ECO:0000256" key="7">
    <source>
        <dbReference type="ARBA" id="ARBA00022840"/>
    </source>
</evidence>
<evidence type="ECO:0000256" key="10">
    <source>
        <dbReference type="PIRNR" id="PIRNR000535"/>
    </source>
</evidence>
<evidence type="ECO:0000259" key="12">
    <source>
        <dbReference type="Pfam" id="PF00294"/>
    </source>
</evidence>
<dbReference type="GO" id="GO:0005524">
    <property type="term" value="F:ATP binding"/>
    <property type="evidence" value="ECO:0007669"/>
    <property type="project" value="UniProtKB-UniRule"/>
</dbReference>
<dbReference type="RefSeq" id="WP_013387196.1">
    <property type="nucleotide sequence ID" value="NC_014632.1"/>
</dbReference>
<keyword evidence="6 11" id="KW-0418">Kinase</keyword>
<dbReference type="InterPro" id="IPR029056">
    <property type="entry name" value="Ribokinase-like"/>
</dbReference>
<dbReference type="InterPro" id="IPR002173">
    <property type="entry name" value="Carboh/pur_kinase_PfkB_CS"/>
</dbReference>